<dbReference type="InterPro" id="IPR036388">
    <property type="entry name" value="WH-like_DNA-bd_sf"/>
</dbReference>
<protein>
    <recommendedName>
        <fullName evidence="1">O-methyltransferase dimerisation domain-containing protein</fullName>
    </recommendedName>
</protein>
<evidence type="ECO:0000313" key="3">
    <source>
        <dbReference type="Proteomes" id="UP001187192"/>
    </source>
</evidence>
<dbReference type="AlphaFoldDB" id="A0AA88A0S5"/>
<sequence length="131" mass="14917">MSLKCAVQLGIPDIINNHGQPITLSELISALDIHPTKAGFIHRLRRLLVHNDFFVSTTVRQNQEEQEQEEEYDLTPSSRLFLKDKIPSLSPFLVSMLDPALVTPFHSLGNWFRGEEEITPFESAHGMSFWA</sequence>
<proteinExistence type="predicted"/>
<dbReference type="SUPFAM" id="SSF46785">
    <property type="entry name" value="Winged helix' DNA-binding domain"/>
    <property type="match status" value="1"/>
</dbReference>
<dbReference type="Gene3D" id="1.10.10.10">
    <property type="entry name" value="Winged helix-like DNA-binding domain superfamily/Winged helix DNA-binding domain"/>
    <property type="match status" value="1"/>
</dbReference>
<name>A0AA88A0S5_FICCA</name>
<evidence type="ECO:0000259" key="1">
    <source>
        <dbReference type="Pfam" id="PF08100"/>
    </source>
</evidence>
<dbReference type="GO" id="GO:0046983">
    <property type="term" value="F:protein dimerization activity"/>
    <property type="evidence" value="ECO:0007669"/>
    <property type="project" value="InterPro"/>
</dbReference>
<evidence type="ECO:0000313" key="2">
    <source>
        <dbReference type="EMBL" id="GMN43654.1"/>
    </source>
</evidence>
<comment type="caution">
    <text evidence="2">The sequence shown here is derived from an EMBL/GenBank/DDBJ whole genome shotgun (WGS) entry which is preliminary data.</text>
</comment>
<dbReference type="InterPro" id="IPR036390">
    <property type="entry name" value="WH_DNA-bd_sf"/>
</dbReference>
<dbReference type="InterPro" id="IPR012967">
    <property type="entry name" value="COMT_dimerisation"/>
</dbReference>
<dbReference type="PROSITE" id="PS51683">
    <property type="entry name" value="SAM_OMT_II"/>
    <property type="match status" value="1"/>
</dbReference>
<reference evidence="2" key="1">
    <citation type="submission" date="2023-07" db="EMBL/GenBank/DDBJ databases">
        <title>draft genome sequence of fig (Ficus carica).</title>
        <authorList>
            <person name="Takahashi T."/>
            <person name="Nishimura K."/>
        </authorList>
    </citation>
    <scope>NUCLEOTIDE SEQUENCE</scope>
</reference>
<dbReference type="PANTHER" id="PTHR11746">
    <property type="entry name" value="O-METHYLTRANSFERASE"/>
    <property type="match status" value="1"/>
</dbReference>
<dbReference type="Pfam" id="PF08100">
    <property type="entry name" value="Dimerisation"/>
    <property type="match status" value="1"/>
</dbReference>
<dbReference type="GO" id="GO:0008168">
    <property type="term" value="F:methyltransferase activity"/>
    <property type="evidence" value="ECO:0007669"/>
    <property type="project" value="InterPro"/>
</dbReference>
<feature type="domain" description="O-methyltransferase dimerisation" evidence="1">
    <location>
        <begin position="1"/>
        <end position="84"/>
    </location>
</feature>
<keyword evidence="3" id="KW-1185">Reference proteome</keyword>
<gene>
    <name evidence="2" type="ORF">TIFTF001_012845</name>
</gene>
<dbReference type="EMBL" id="BTGU01000016">
    <property type="protein sequence ID" value="GMN43654.1"/>
    <property type="molecule type" value="Genomic_DNA"/>
</dbReference>
<dbReference type="InterPro" id="IPR029063">
    <property type="entry name" value="SAM-dependent_MTases_sf"/>
</dbReference>
<dbReference type="InterPro" id="IPR016461">
    <property type="entry name" value="COMT-like"/>
</dbReference>
<accession>A0AA88A0S5</accession>
<organism evidence="2 3">
    <name type="scientific">Ficus carica</name>
    <name type="common">Common fig</name>
    <dbReference type="NCBI Taxonomy" id="3494"/>
    <lineage>
        <taxon>Eukaryota</taxon>
        <taxon>Viridiplantae</taxon>
        <taxon>Streptophyta</taxon>
        <taxon>Embryophyta</taxon>
        <taxon>Tracheophyta</taxon>
        <taxon>Spermatophyta</taxon>
        <taxon>Magnoliopsida</taxon>
        <taxon>eudicotyledons</taxon>
        <taxon>Gunneridae</taxon>
        <taxon>Pentapetalae</taxon>
        <taxon>rosids</taxon>
        <taxon>fabids</taxon>
        <taxon>Rosales</taxon>
        <taxon>Moraceae</taxon>
        <taxon>Ficeae</taxon>
        <taxon>Ficus</taxon>
    </lineage>
</organism>
<dbReference type="Proteomes" id="UP001187192">
    <property type="component" value="Unassembled WGS sequence"/>
</dbReference>
<dbReference type="Gene3D" id="3.40.50.150">
    <property type="entry name" value="Vaccinia Virus protein VP39"/>
    <property type="match status" value="1"/>
</dbReference>